<evidence type="ECO:0000256" key="8">
    <source>
        <dbReference type="ARBA" id="ARBA00014165"/>
    </source>
</evidence>
<evidence type="ECO:0000256" key="12">
    <source>
        <dbReference type="ARBA" id="ARBA00023235"/>
    </source>
</evidence>
<feature type="signal peptide" evidence="18">
    <location>
        <begin position="1"/>
        <end position="23"/>
    </location>
</feature>
<dbReference type="SUPFAM" id="SSF74650">
    <property type="entry name" value="Galactose mutarotase-like"/>
    <property type="match status" value="1"/>
</dbReference>
<evidence type="ECO:0000256" key="16">
    <source>
        <dbReference type="PIRSR" id="PIRSR005096-2"/>
    </source>
</evidence>
<evidence type="ECO:0000313" key="22">
    <source>
        <dbReference type="Proteomes" id="UP000396862"/>
    </source>
</evidence>
<dbReference type="EMBL" id="PYGC01000015">
    <property type="protein sequence ID" value="PSK80492.1"/>
    <property type="molecule type" value="Genomic_DNA"/>
</dbReference>
<dbReference type="OrthoDB" id="9779408at2"/>
<evidence type="ECO:0000256" key="9">
    <source>
        <dbReference type="ARBA" id="ARBA00022490"/>
    </source>
</evidence>
<dbReference type="InterPro" id="IPR047215">
    <property type="entry name" value="Galactose_mutarotase-like"/>
</dbReference>
<comment type="cofactor">
    <cofactor evidence="2">
        <name>Ca(2+)</name>
        <dbReference type="ChEBI" id="CHEBI:29108"/>
    </cofactor>
</comment>
<dbReference type="GO" id="GO:0006006">
    <property type="term" value="P:glucose metabolic process"/>
    <property type="evidence" value="ECO:0007669"/>
    <property type="project" value="TreeGrafter"/>
</dbReference>
<name>A0A2P8C6A0_9BACT</name>
<dbReference type="Proteomes" id="UP000396862">
    <property type="component" value="Unassembled WGS sequence"/>
</dbReference>
<dbReference type="InterPro" id="IPR008183">
    <property type="entry name" value="Aldose_1/G6P_1-epimerase"/>
</dbReference>
<evidence type="ECO:0000313" key="20">
    <source>
        <dbReference type="EMBL" id="PSK80492.1"/>
    </source>
</evidence>
<keyword evidence="13 14" id="KW-0119">Carbohydrate metabolism</keyword>
<evidence type="ECO:0000313" key="21">
    <source>
        <dbReference type="Proteomes" id="UP000240621"/>
    </source>
</evidence>
<evidence type="ECO:0000256" key="10">
    <source>
        <dbReference type="ARBA" id="ARBA00022553"/>
    </source>
</evidence>
<organism evidence="20 21">
    <name type="scientific">Prolixibacter denitrificans</name>
    <dbReference type="NCBI Taxonomy" id="1541063"/>
    <lineage>
        <taxon>Bacteria</taxon>
        <taxon>Pseudomonadati</taxon>
        <taxon>Bacteroidota</taxon>
        <taxon>Bacteroidia</taxon>
        <taxon>Marinilabiliales</taxon>
        <taxon>Prolixibacteraceae</taxon>
        <taxon>Prolixibacter</taxon>
    </lineage>
</organism>
<keyword evidence="10" id="KW-0597">Phosphoprotein</keyword>
<dbReference type="PROSITE" id="PS51257">
    <property type="entry name" value="PROKAR_LIPOPROTEIN"/>
    <property type="match status" value="1"/>
</dbReference>
<evidence type="ECO:0000256" key="4">
    <source>
        <dbReference type="ARBA" id="ARBA00005028"/>
    </source>
</evidence>
<dbReference type="GO" id="GO:0030246">
    <property type="term" value="F:carbohydrate binding"/>
    <property type="evidence" value="ECO:0007669"/>
    <property type="project" value="InterPro"/>
</dbReference>
<evidence type="ECO:0000256" key="17">
    <source>
        <dbReference type="PIRSR" id="PIRSR005096-3"/>
    </source>
</evidence>
<dbReference type="PANTHER" id="PTHR10091:SF0">
    <property type="entry name" value="GALACTOSE MUTAROTASE"/>
    <property type="match status" value="1"/>
</dbReference>
<feature type="binding site" evidence="17">
    <location>
        <begin position="210"/>
        <end position="212"/>
    </location>
    <ligand>
        <name>beta-D-galactose</name>
        <dbReference type="ChEBI" id="CHEBI:27667"/>
    </ligand>
</feature>
<dbReference type="GO" id="GO:0004034">
    <property type="term" value="F:aldose 1-epimerase activity"/>
    <property type="evidence" value="ECO:0007669"/>
    <property type="project" value="UniProtKB-EC"/>
</dbReference>
<comment type="pathway">
    <text evidence="4 14">Carbohydrate metabolism; hexose metabolism.</text>
</comment>
<dbReference type="EMBL" id="BLAU01000001">
    <property type="protein sequence ID" value="GET22730.1"/>
    <property type="molecule type" value="Genomic_DNA"/>
</dbReference>
<dbReference type="UniPathway" id="UPA00242"/>
<comment type="subcellular location">
    <subcellularLocation>
        <location evidence="3">Cytoplasm</location>
    </subcellularLocation>
</comment>
<keyword evidence="11" id="KW-0106">Calcium</keyword>
<dbReference type="InterPro" id="IPR011013">
    <property type="entry name" value="Gal_mutarotase_sf_dom"/>
</dbReference>
<evidence type="ECO:0000256" key="6">
    <source>
        <dbReference type="ARBA" id="ARBA00011245"/>
    </source>
</evidence>
<feature type="binding site" evidence="16">
    <location>
        <position position="282"/>
    </location>
    <ligand>
        <name>beta-D-galactose</name>
        <dbReference type="ChEBI" id="CHEBI:27667"/>
    </ligand>
</feature>
<dbReference type="InterPro" id="IPR015443">
    <property type="entry name" value="Aldose_1-epimerase"/>
</dbReference>
<gene>
    <name evidence="20" type="ORF">CLV93_11522</name>
    <name evidence="19" type="ORF">JCM18694_29760</name>
</gene>
<evidence type="ECO:0000256" key="5">
    <source>
        <dbReference type="ARBA" id="ARBA00006206"/>
    </source>
</evidence>
<comment type="caution">
    <text evidence="20">The sequence shown here is derived from an EMBL/GenBank/DDBJ whole genome shotgun (WGS) entry which is preliminary data.</text>
</comment>
<feature type="active site" description="Proton donor" evidence="15">
    <location>
        <position position="210"/>
    </location>
</feature>
<dbReference type="Pfam" id="PF01263">
    <property type="entry name" value="Aldose_epim"/>
    <property type="match status" value="1"/>
</dbReference>
<dbReference type="InterPro" id="IPR014718">
    <property type="entry name" value="GH-type_carb-bd"/>
</dbReference>
<evidence type="ECO:0000313" key="19">
    <source>
        <dbReference type="EMBL" id="GET22730.1"/>
    </source>
</evidence>
<dbReference type="Gene3D" id="2.70.98.10">
    <property type="match status" value="1"/>
</dbReference>
<keyword evidence="18" id="KW-0732">Signal</keyword>
<dbReference type="InterPro" id="IPR018052">
    <property type="entry name" value="Ald1_epimerase_CS"/>
</dbReference>
<dbReference type="GO" id="GO:0033499">
    <property type="term" value="P:galactose catabolic process via UDP-galactose, Leloir pathway"/>
    <property type="evidence" value="ECO:0007669"/>
    <property type="project" value="TreeGrafter"/>
</dbReference>
<comment type="subunit">
    <text evidence="6">Monomer.</text>
</comment>
<proteinExistence type="inferred from homology"/>
<dbReference type="PIRSF" id="PIRSF005096">
    <property type="entry name" value="GALM"/>
    <property type="match status" value="1"/>
</dbReference>
<evidence type="ECO:0000256" key="11">
    <source>
        <dbReference type="ARBA" id="ARBA00022837"/>
    </source>
</evidence>
<evidence type="ECO:0000256" key="3">
    <source>
        <dbReference type="ARBA" id="ARBA00004496"/>
    </source>
</evidence>
<comment type="catalytic activity">
    <reaction evidence="1 14">
        <text>alpha-D-glucose = beta-D-glucose</text>
        <dbReference type="Rhea" id="RHEA:10264"/>
        <dbReference type="ChEBI" id="CHEBI:15903"/>
        <dbReference type="ChEBI" id="CHEBI:17925"/>
        <dbReference type="EC" id="5.1.3.3"/>
    </reaction>
</comment>
<evidence type="ECO:0000256" key="1">
    <source>
        <dbReference type="ARBA" id="ARBA00001614"/>
    </source>
</evidence>
<dbReference type="AlphaFoldDB" id="A0A2P8C6A0"/>
<dbReference type="RefSeq" id="WP_106543791.1">
    <property type="nucleotide sequence ID" value="NZ_BLAU01000001.1"/>
</dbReference>
<keyword evidence="12 14" id="KW-0413">Isomerase</keyword>
<sequence>MKTSLTILSLVLAVVMMSCQPQSKPSVFTPAVQKINPEKFDQTVDGKQVKLYTLVGQNGIGMKVTNYGARVVALCVPDKNGKPTDVVLGYDNLNDYINRPQTYFGAAIGRYANRIGDAKFTLDGVNYNLVANDGKNSLHGGPKGYFAVIWNAKKLSDSKIQFTYHSPDMEEGYPGDLDVTVTYELTPQNGLKIDYKATTDKPTVLNLTNHSYFNLSGEGSKTILDHVMMLNADSITPVDSTLIPTGIIESVTGTPFDFTNPTPIGERINADNTQLKYAGGYDHNWVLNNKSDSVALAATVYSPVSGIKMDVLTDQPGIQFYTGNFLNGQEIGKSGKPYEHRSAFCLEVQHYPDSPNKPQFPTTTLKPGQTYQHECIYRFSVMK</sequence>
<dbReference type="Proteomes" id="UP000240621">
    <property type="component" value="Unassembled WGS sequence"/>
</dbReference>
<keyword evidence="22" id="KW-1185">Reference proteome</keyword>
<keyword evidence="9" id="KW-0963">Cytoplasm</keyword>
<evidence type="ECO:0000256" key="14">
    <source>
        <dbReference type="PIRNR" id="PIRNR005096"/>
    </source>
</evidence>
<evidence type="ECO:0000256" key="13">
    <source>
        <dbReference type="ARBA" id="ARBA00023277"/>
    </source>
</evidence>
<dbReference type="GO" id="GO:0005737">
    <property type="term" value="C:cytoplasm"/>
    <property type="evidence" value="ECO:0007669"/>
    <property type="project" value="UniProtKB-SubCell"/>
</dbReference>
<reference evidence="19 22" key="2">
    <citation type="submission" date="2019-10" db="EMBL/GenBank/DDBJ databases">
        <title>Prolixibacter strains distinguished by the presence of nitrate reductase genes were adept at nitrate-dependent anaerobic corrosion of metallic iron and carbon steel.</title>
        <authorList>
            <person name="Iino T."/>
            <person name="Shono N."/>
            <person name="Ito K."/>
            <person name="Nakamura R."/>
            <person name="Sueoka K."/>
            <person name="Harayama S."/>
            <person name="Ohkuma M."/>
        </authorList>
    </citation>
    <scope>NUCLEOTIDE SEQUENCE [LARGE SCALE GENOMIC DNA]</scope>
    <source>
        <strain evidence="19 22">MIC1-1</strain>
    </source>
</reference>
<dbReference type="PROSITE" id="PS00545">
    <property type="entry name" value="ALDOSE_1_EPIMERASE"/>
    <property type="match status" value="1"/>
</dbReference>
<evidence type="ECO:0000256" key="15">
    <source>
        <dbReference type="PIRSR" id="PIRSR005096-1"/>
    </source>
</evidence>
<feature type="binding site" evidence="17">
    <location>
        <begin position="113"/>
        <end position="114"/>
    </location>
    <ligand>
        <name>beta-D-galactose</name>
        <dbReference type="ChEBI" id="CHEBI:27667"/>
    </ligand>
</feature>
<protein>
    <recommendedName>
        <fullName evidence="8 14">Aldose 1-epimerase</fullName>
        <ecNumber evidence="7 14">5.1.3.3</ecNumber>
    </recommendedName>
</protein>
<accession>A0A2P8C6A0</accession>
<feature type="active site" description="Proton acceptor" evidence="15">
    <location>
        <position position="347"/>
    </location>
</feature>
<reference evidence="20 21" key="1">
    <citation type="submission" date="2018-03" db="EMBL/GenBank/DDBJ databases">
        <title>Genomic Encyclopedia of Archaeal and Bacterial Type Strains, Phase II (KMG-II): from individual species to whole genera.</title>
        <authorList>
            <person name="Goeker M."/>
        </authorList>
    </citation>
    <scope>NUCLEOTIDE SEQUENCE [LARGE SCALE GENOMIC DNA]</scope>
    <source>
        <strain evidence="20 21">DSM 27267</strain>
    </source>
</reference>
<dbReference type="EC" id="5.1.3.3" evidence="7 14"/>
<evidence type="ECO:0000256" key="18">
    <source>
        <dbReference type="SAM" id="SignalP"/>
    </source>
</evidence>
<dbReference type="NCBIfam" id="NF008277">
    <property type="entry name" value="PRK11055.1"/>
    <property type="match status" value="1"/>
</dbReference>
<dbReference type="PANTHER" id="PTHR10091">
    <property type="entry name" value="ALDOSE-1-EPIMERASE"/>
    <property type="match status" value="1"/>
</dbReference>
<dbReference type="FunFam" id="2.70.98.10:FF:000003">
    <property type="entry name" value="Aldose 1-epimerase"/>
    <property type="match status" value="1"/>
</dbReference>
<evidence type="ECO:0000256" key="2">
    <source>
        <dbReference type="ARBA" id="ARBA00001913"/>
    </source>
</evidence>
<dbReference type="CDD" id="cd09019">
    <property type="entry name" value="galactose_mutarotase_like"/>
    <property type="match status" value="1"/>
</dbReference>
<comment type="similarity">
    <text evidence="5 14">Belongs to the aldose epimerase family.</text>
</comment>
<feature type="chain" id="PRO_5015137549" description="Aldose 1-epimerase" evidence="18">
    <location>
        <begin position="24"/>
        <end position="383"/>
    </location>
</feature>
<evidence type="ECO:0000256" key="7">
    <source>
        <dbReference type="ARBA" id="ARBA00013185"/>
    </source>
</evidence>